<dbReference type="RefSeq" id="WP_100256249.1">
    <property type="nucleotide sequence ID" value="NZ_CP011797.1"/>
</dbReference>
<reference evidence="2 3" key="1">
    <citation type="journal article" date="2017" name="Environ. Microbiol.">
        <title>Genomic and physiological analyses of 'Reinekea forsetii' reveal a versatile opportunistic lifestyle during spring algae blooms.</title>
        <authorList>
            <person name="Avci B."/>
            <person name="Hahnke R.L."/>
            <person name="Chafee M."/>
            <person name="Fischer T."/>
            <person name="Gruber-Vodicka H."/>
            <person name="Tegetmeyer H.E."/>
            <person name="Harder J."/>
            <person name="Fuchs B.M."/>
            <person name="Amann R.I."/>
            <person name="Teeling H."/>
        </authorList>
    </citation>
    <scope>NUCLEOTIDE SEQUENCE [LARGE SCALE GENOMIC DNA]</scope>
    <source>
        <strain evidence="2 3">Hel1_31_D35</strain>
    </source>
</reference>
<evidence type="ECO:0000256" key="1">
    <source>
        <dbReference type="ARBA" id="ARBA00023080"/>
    </source>
</evidence>
<dbReference type="Gene3D" id="2.70.40.10">
    <property type="match status" value="1"/>
</dbReference>
<keyword evidence="3" id="KW-1185">Reference proteome</keyword>
<gene>
    <name evidence="2" type="ORF">REIFOR_00699</name>
</gene>
<sequence length="161" mass="18490">MILTGNELRRQIEMNNIVISPFALSQVNPNSYNYRLGSSLKVYDEQQEKFRSVLIPKKGYVLEPHKMYLGHTKEVLGSNRYAMRLIGRSSLGRYGLFLQVSADLGHTTSCHQWTLELVATQSIRLYANMIIGQISFWHNFGEINCYGKTFANFNMPTEGYI</sequence>
<dbReference type="SUPFAM" id="SSF51283">
    <property type="entry name" value="dUTPase-like"/>
    <property type="match status" value="1"/>
</dbReference>
<accession>A0A2K8KLY5</accession>
<dbReference type="InterPro" id="IPR036157">
    <property type="entry name" value="dUTPase-like_sf"/>
</dbReference>
<dbReference type="Pfam" id="PF22769">
    <property type="entry name" value="DCD"/>
    <property type="match status" value="1"/>
</dbReference>
<name>A0A2K8KLY5_9GAMM</name>
<dbReference type="AlphaFoldDB" id="A0A2K8KLY5"/>
<organism evidence="2 3">
    <name type="scientific">Reinekea forsetii</name>
    <dbReference type="NCBI Taxonomy" id="1336806"/>
    <lineage>
        <taxon>Bacteria</taxon>
        <taxon>Pseudomonadati</taxon>
        <taxon>Pseudomonadota</taxon>
        <taxon>Gammaproteobacteria</taxon>
        <taxon>Oceanospirillales</taxon>
        <taxon>Saccharospirillaceae</taxon>
        <taxon>Reinekea</taxon>
    </lineage>
</organism>
<dbReference type="OrthoDB" id="9780956at2"/>
<dbReference type="Proteomes" id="UP000229757">
    <property type="component" value="Chromosome"/>
</dbReference>
<dbReference type="GO" id="GO:0008829">
    <property type="term" value="F:dCTP deaminase activity"/>
    <property type="evidence" value="ECO:0007669"/>
    <property type="project" value="InterPro"/>
</dbReference>
<dbReference type="EMBL" id="CP011797">
    <property type="protein sequence ID" value="ATX75867.1"/>
    <property type="molecule type" value="Genomic_DNA"/>
</dbReference>
<dbReference type="GO" id="GO:0006229">
    <property type="term" value="P:dUTP biosynthetic process"/>
    <property type="evidence" value="ECO:0007669"/>
    <property type="project" value="InterPro"/>
</dbReference>
<protein>
    <submittedName>
        <fullName evidence="2">Deoxycytidine triphosphate deaminase</fullName>
    </submittedName>
</protein>
<dbReference type="PANTHER" id="PTHR42680:SF3">
    <property type="entry name" value="DCTP DEAMINASE"/>
    <property type="match status" value="1"/>
</dbReference>
<evidence type="ECO:0000313" key="3">
    <source>
        <dbReference type="Proteomes" id="UP000229757"/>
    </source>
</evidence>
<dbReference type="InterPro" id="IPR011962">
    <property type="entry name" value="dCTP_deaminase"/>
</dbReference>
<dbReference type="PANTHER" id="PTHR42680">
    <property type="entry name" value="DCTP DEAMINASE"/>
    <property type="match status" value="1"/>
</dbReference>
<dbReference type="KEGG" id="rfo:REIFOR_00699"/>
<dbReference type="GO" id="GO:0015949">
    <property type="term" value="P:nucleobase-containing small molecule interconversion"/>
    <property type="evidence" value="ECO:0007669"/>
    <property type="project" value="TreeGrafter"/>
</dbReference>
<evidence type="ECO:0000313" key="2">
    <source>
        <dbReference type="EMBL" id="ATX75867.1"/>
    </source>
</evidence>
<proteinExistence type="predicted"/>
<keyword evidence="1" id="KW-0546">Nucleotide metabolism</keyword>